<evidence type="ECO:0000256" key="2">
    <source>
        <dbReference type="ARBA" id="ARBA00023315"/>
    </source>
</evidence>
<feature type="domain" description="N-acetyltransferase" evidence="3">
    <location>
        <begin position="7"/>
        <end position="168"/>
    </location>
</feature>
<dbReference type="PANTHER" id="PTHR43072">
    <property type="entry name" value="N-ACETYLTRANSFERASE"/>
    <property type="match status" value="1"/>
</dbReference>
<dbReference type="Proteomes" id="UP001059480">
    <property type="component" value="Unassembled WGS sequence"/>
</dbReference>
<proteinExistence type="predicted"/>
<dbReference type="Gene3D" id="3.40.630.30">
    <property type="match status" value="1"/>
</dbReference>
<keyword evidence="5" id="KW-1185">Reference proteome</keyword>
<evidence type="ECO:0000259" key="3">
    <source>
        <dbReference type="PROSITE" id="PS51186"/>
    </source>
</evidence>
<evidence type="ECO:0000313" key="4">
    <source>
        <dbReference type="EMBL" id="MCQ9210655.1"/>
    </source>
</evidence>
<evidence type="ECO:0000313" key="5">
    <source>
        <dbReference type="Proteomes" id="UP001059480"/>
    </source>
</evidence>
<comment type="caution">
    <text evidence="4">The sequence shown here is derived from an EMBL/GenBank/DDBJ whole genome shotgun (WGS) entry which is preliminary data.</text>
</comment>
<accession>A0ABT1WQF9</accession>
<keyword evidence="2" id="KW-0012">Acyltransferase</keyword>
<protein>
    <submittedName>
        <fullName evidence="4">GNAT family N-acetyltransferase</fullName>
    </submittedName>
</protein>
<dbReference type="RefSeq" id="WP_256945767.1">
    <property type="nucleotide sequence ID" value="NZ_JANHNZ010000010.1"/>
</dbReference>
<keyword evidence="1" id="KW-0808">Transferase</keyword>
<reference evidence="4" key="3">
    <citation type="journal article" date="2023" name="Microbiol. Resour. Announc.">
        <title>Draft Genome Sequence of Granulicatella sp. Strain S8, Isolated from a Marine Fish, Seriola quinqueradiata.</title>
        <authorList>
            <person name="Lee M."/>
            <person name="Farooq A."/>
            <person name="Jeong J.B."/>
            <person name="Jung M.Y."/>
        </authorList>
    </citation>
    <scope>NUCLEOTIDE SEQUENCE</scope>
    <source>
        <strain evidence="4">S8</strain>
    </source>
</reference>
<name>A0ABT1WQF9_9LACT</name>
<reference evidence="4" key="1">
    <citation type="submission" date="2022-07" db="EMBL/GenBank/DDBJ databases">
        <authorList>
            <person name="Jung M.-Y."/>
            <person name="Lee M."/>
        </authorList>
    </citation>
    <scope>NUCLEOTIDE SEQUENCE</scope>
    <source>
        <strain evidence="4">S8</strain>
    </source>
</reference>
<reference evidence="4" key="2">
    <citation type="journal article" date="2023" name="Curr. Microbiol.">
        <title>Granulicatella seriolae sp. nov., a Novel Facultative Anaerobe Isolated from Yellowtail Marine Fish.</title>
        <authorList>
            <person name="Lee M."/>
            <person name="Choi Y.J."/>
            <person name="Farooq A."/>
            <person name="Jeong J.B."/>
            <person name="Jung M.Y."/>
        </authorList>
    </citation>
    <scope>NUCLEOTIDE SEQUENCE</scope>
    <source>
        <strain evidence="4">S8</strain>
    </source>
</reference>
<sequence>MMNQDALEIRIARPEDATRLVEIYRPYVETTAITFDCQVPSQEEFQEKIRRTLENYPFLVGIRQGKIIGYAYAGVYYGKEAYKWMVETTIYLDQAARGKGDGQAFYETLETILKEMGILSLVACITDPNPASINLHKKLGFEKIGHFKSAGYKLGQWFDTIWMEKQIGEYQVPPKDVITFKEWASKPENVNPRF</sequence>
<dbReference type="InterPro" id="IPR016181">
    <property type="entry name" value="Acyl_CoA_acyltransferase"/>
</dbReference>
<dbReference type="PANTHER" id="PTHR43072:SF23">
    <property type="entry name" value="UPF0039 PROTEIN C11D3.02C"/>
    <property type="match status" value="1"/>
</dbReference>
<dbReference type="PROSITE" id="PS51186">
    <property type="entry name" value="GNAT"/>
    <property type="match status" value="1"/>
</dbReference>
<dbReference type="SUPFAM" id="SSF55729">
    <property type="entry name" value="Acyl-CoA N-acyltransferases (Nat)"/>
    <property type="match status" value="1"/>
</dbReference>
<organism evidence="4 5">
    <name type="scientific">Granulicatella seriolae</name>
    <dbReference type="NCBI Taxonomy" id="2967226"/>
    <lineage>
        <taxon>Bacteria</taxon>
        <taxon>Bacillati</taxon>
        <taxon>Bacillota</taxon>
        <taxon>Bacilli</taxon>
        <taxon>Lactobacillales</taxon>
        <taxon>Carnobacteriaceae</taxon>
        <taxon>Granulicatella</taxon>
    </lineage>
</organism>
<dbReference type="EMBL" id="JANHNZ010000010">
    <property type="protein sequence ID" value="MCQ9210655.1"/>
    <property type="molecule type" value="Genomic_DNA"/>
</dbReference>
<dbReference type="InterPro" id="IPR000182">
    <property type="entry name" value="GNAT_dom"/>
</dbReference>
<dbReference type="Pfam" id="PF13420">
    <property type="entry name" value="Acetyltransf_4"/>
    <property type="match status" value="1"/>
</dbReference>
<gene>
    <name evidence="4" type="ORF">NPA36_08845</name>
</gene>
<dbReference type="CDD" id="cd04301">
    <property type="entry name" value="NAT_SF"/>
    <property type="match status" value="1"/>
</dbReference>
<evidence type="ECO:0000256" key="1">
    <source>
        <dbReference type="ARBA" id="ARBA00022679"/>
    </source>
</evidence>